<dbReference type="InterPro" id="IPR052156">
    <property type="entry name" value="BCAA_Transport_ATP-bd_LivF"/>
</dbReference>
<dbReference type="GO" id="GO:0015658">
    <property type="term" value="F:branched-chain amino acid transmembrane transporter activity"/>
    <property type="evidence" value="ECO:0007669"/>
    <property type="project" value="TreeGrafter"/>
</dbReference>
<dbReference type="OrthoDB" id="9776369at2"/>
<dbReference type="InterPro" id="IPR003593">
    <property type="entry name" value="AAA+_ATPase"/>
</dbReference>
<proteinExistence type="inferred from homology"/>
<evidence type="ECO:0000256" key="5">
    <source>
        <dbReference type="ARBA" id="ARBA00022970"/>
    </source>
</evidence>
<dbReference type="GO" id="GO:0015807">
    <property type="term" value="P:L-amino acid transport"/>
    <property type="evidence" value="ECO:0007669"/>
    <property type="project" value="TreeGrafter"/>
</dbReference>
<keyword evidence="4 7" id="KW-0067">ATP-binding</keyword>
<dbReference type="SMART" id="SM00382">
    <property type="entry name" value="AAA"/>
    <property type="match status" value="1"/>
</dbReference>
<dbReference type="GO" id="GO:0016887">
    <property type="term" value="F:ATP hydrolysis activity"/>
    <property type="evidence" value="ECO:0007669"/>
    <property type="project" value="InterPro"/>
</dbReference>
<evidence type="ECO:0000313" key="8">
    <source>
        <dbReference type="Proteomes" id="UP000188929"/>
    </source>
</evidence>
<dbReference type="InterPro" id="IPR027417">
    <property type="entry name" value="P-loop_NTPase"/>
</dbReference>
<dbReference type="AlphaFoldDB" id="A0A1V2HZI5"/>
<reference evidence="8" key="1">
    <citation type="submission" date="2016-10" db="EMBL/GenBank/DDBJ databases">
        <title>Frankia sp. NRRL B-16386 Genome sequencing.</title>
        <authorList>
            <person name="Ghodhbane-Gtari F."/>
            <person name="Swanson E."/>
            <person name="Gueddou A."/>
            <person name="Hezbri K."/>
            <person name="Ktari K."/>
            <person name="Nouioui I."/>
            <person name="Morris K."/>
            <person name="Simpson S."/>
            <person name="Abebe-Akele F."/>
            <person name="Thomas K."/>
            <person name="Gtari M."/>
            <person name="Tisa L.S."/>
        </authorList>
    </citation>
    <scope>NUCLEOTIDE SEQUENCE [LARGE SCALE GENOMIC DNA]</scope>
    <source>
        <strain evidence="8">NRRL B-16386</strain>
    </source>
</reference>
<evidence type="ECO:0000313" key="7">
    <source>
        <dbReference type="EMBL" id="ONH22242.1"/>
    </source>
</evidence>
<evidence type="ECO:0000259" key="6">
    <source>
        <dbReference type="PROSITE" id="PS50893"/>
    </source>
</evidence>
<dbReference type="CDD" id="cd03224">
    <property type="entry name" value="ABC_TM1139_LivF_branched"/>
    <property type="match status" value="1"/>
</dbReference>
<organism evidence="7 8">
    <name type="scientific">Pseudofrankia asymbiotica</name>
    <dbReference type="NCBI Taxonomy" id="1834516"/>
    <lineage>
        <taxon>Bacteria</taxon>
        <taxon>Bacillati</taxon>
        <taxon>Actinomycetota</taxon>
        <taxon>Actinomycetes</taxon>
        <taxon>Frankiales</taxon>
        <taxon>Frankiaceae</taxon>
        <taxon>Pseudofrankia</taxon>
    </lineage>
</organism>
<evidence type="ECO:0000256" key="3">
    <source>
        <dbReference type="ARBA" id="ARBA00022741"/>
    </source>
</evidence>
<dbReference type="Proteomes" id="UP000188929">
    <property type="component" value="Unassembled WGS sequence"/>
</dbReference>
<dbReference type="GO" id="GO:0005524">
    <property type="term" value="F:ATP binding"/>
    <property type="evidence" value="ECO:0007669"/>
    <property type="project" value="UniProtKB-KW"/>
</dbReference>
<dbReference type="InterPro" id="IPR017871">
    <property type="entry name" value="ABC_transporter-like_CS"/>
</dbReference>
<sequence>MTTERRPALEITGLTAGYNGVPAVRDLSISVAEGEVLALLGPNGAGKTTTLLAAVGLLPAMRGGVVALGTPVRGRRVEKIARAGVSLVPDNRGVFQRLTVAENLRLASGRRARADLAGTLDLFPQLRPLLGRRCGLLSGGEQQMVALAKALLPRPRVLLIDEMSLGLAPIVVQGLLPAVRSLADERRMAVVLVEQHLDIALSIADRAVVLHHGQVALAGPAAQLRERRDLMEAAYFGRL</sequence>
<gene>
    <name evidence="7" type="ORF">BL253_36255</name>
</gene>
<comment type="similarity">
    <text evidence="1">Belongs to the ABC transporter superfamily.</text>
</comment>
<dbReference type="PROSITE" id="PS00211">
    <property type="entry name" value="ABC_TRANSPORTER_1"/>
    <property type="match status" value="1"/>
</dbReference>
<comment type="caution">
    <text evidence="7">The sequence shown here is derived from an EMBL/GenBank/DDBJ whole genome shotgun (WGS) entry which is preliminary data.</text>
</comment>
<keyword evidence="3" id="KW-0547">Nucleotide-binding</keyword>
<keyword evidence="2" id="KW-0813">Transport</keyword>
<dbReference type="PANTHER" id="PTHR43820:SF4">
    <property type="entry name" value="HIGH-AFFINITY BRANCHED-CHAIN AMINO ACID TRANSPORT ATP-BINDING PROTEIN LIVF"/>
    <property type="match status" value="1"/>
</dbReference>
<dbReference type="STRING" id="1834516.BL253_36255"/>
<evidence type="ECO:0000256" key="1">
    <source>
        <dbReference type="ARBA" id="ARBA00005417"/>
    </source>
</evidence>
<dbReference type="Gene3D" id="3.40.50.300">
    <property type="entry name" value="P-loop containing nucleotide triphosphate hydrolases"/>
    <property type="match status" value="1"/>
</dbReference>
<dbReference type="PANTHER" id="PTHR43820">
    <property type="entry name" value="HIGH-AFFINITY BRANCHED-CHAIN AMINO ACID TRANSPORT ATP-BINDING PROTEIN LIVF"/>
    <property type="match status" value="1"/>
</dbReference>
<evidence type="ECO:0000256" key="2">
    <source>
        <dbReference type="ARBA" id="ARBA00022448"/>
    </source>
</evidence>
<protein>
    <submittedName>
        <fullName evidence="7">ABC transporter ATP-binding protein</fullName>
    </submittedName>
</protein>
<dbReference type="SUPFAM" id="SSF52540">
    <property type="entry name" value="P-loop containing nucleoside triphosphate hydrolases"/>
    <property type="match status" value="1"/>
</dbReference>
<dbReference type="PROSITE" id="PS50893">
    <property type="entry name" value="ABC_TRANSPORTER_2"/>
    <property type="match status" value="1"/>
</dbReference>
<evidence type="ECO:0000256" key="4">
    <source>
        <dbReference type="ARBA" id="ARBA00022840"/>
    </source>
</evidence>
<accession>A0A1V2HZI5</accession>
<dbReference type="Pfam" id="PF00005">
    <property type="entry name" value="ABC_tran"/>
    <property type="match status" value="1"/>
</dbReference>
<keyword evidence="5" id="KW-0029">Amino-acid transport</keyword>
<dbReference type="InterPro" id="IPR003439">
    <property type="entry name" value="ABC_transporter-like_ATP-bd"/>
</dbReference>
<dbReference type="EMBL" id="MOMC01000114">
    <property type="protein sequence ID" value="ONH22242.1"/>
    <property type="molecule type" value="Genomic_DNA"/>
</dbReference>
<dbReference type="RefSeq" id="WP_076822634.1">
    <property type="nucleotide sequence ID" value="NZ_MOMC01000114.1"/>
</dbReference>
<feature type="domain" description="ABC transporter" evidence="6">
    <location>
        <begin position="9"/>
        <end position="237"/>
    </location>
</feature>
<name>A0A1V2HZI5_9ACTN</name>
<keyword evidence="8" id="KW-1185">Reference proteome</keyword>